<dbReference type="AlphaFoldDB" id="A0A345NMS1"/>
<keyword evidence="1" id="KW-0472">Membrane</keyword>
<dbReference type="OrthoDB" id="4871603at2"/>
<keyword evidence="1" id="KW-0812">Transmembrane</keyword>
<evidence type="ECO:0000256" key="1">
    <source>
        <dbReference type="SAM" id="Phobius"/>
    </source>
</evidence>
<keyword evidence="3" id="KW-1185">Reference proteome</keyword>
<gene>
    <name evidence="2" type="ORF">DV701_09555</name>
</gene>
<name>A0A345NMS1_9MICO</name>
<protein>
    <submittedName>
        <fullName evidence="2">Uncharacterized protein</fullName>
    </submittedName>
</protein>
<evidence type="ECO:0000313" key="3">
    <source>
        <dbReference type="Proteomes" id="UP000253790"/>
    </source>
</evidence>
<feature type="transmembrane region" description="Helical" evidence="1">
    <location>
        <begin position="82"/>
        <end position="100"/>
    </location>
</feature>
<dbReference type="Proteomes" id="UP000253790">
    <property type="component" value="Chromosome"/>
</dbReference>
<sequence length="138" mass="14430">MASRPRLKDRLFTLLCTAGAAAILIAGASRGNLKVGLVGAAFFLGYGVLHSVTRRLTPAARLLTGSEADRAERLAQFRATRLAGQVALALAALGVVLELATGWVPALWVAGTALVIVGTFTAALWFHGRRAAPAPSRR</sequence>
<keyword evidence="1" id="KW-1133">Transmembrane helix</keyword>
<dbReference type="KEGG" id="orn:DV701_09555"/>
<dbReference type="RefSeq" id="WP_114928094.1">
    <property type="nucleotide sequence ID" value="NZ_CP031229.1"/>
</dbReference>
<organism evidence="2 3">
    <name type="scientific">Ornithinimicrobium avium</name>
    <dbReference type="NCBI Taxonomy" id="2283195"/>
    <lineage>
        <taxon>Bacteria</taxon>
        <taxon>Bacillati</taxon>
        <taxon>Actinomycetota</taxon>
        <taxon>Actinomycetes</taxon>
        <taxon>Micrococcales</taxon>
        <taxon>Ornithinimicrobiaceae</taxon>
        <taxon>Ornithinimicrobium</taxon>
    </lineage>
</organism>
<feature type="transmembrane region" description="Helical" evidence="1">
    <location>
        <begin position="106"/>
        <end position="128"/>
    </location>
</feature>
<accession>A0A345NMS1</accession>
<feature type="transmembrane region" description="Helical" evidence="1">
    <location>
        <begin position="12"/>
        <end position="29"/>
    </location>
</feature>
<dbReference type="EMBL" id="CP031229">
    <property type="protein sequence ID" value="AXH96329.1"/>
    <property type="molecule type" value="Genomic_DNA"/>
</dbReference>
<feature type="transmembrane region" description="Helical" evidence="1">
    <location>
        <begin position="35"/>
        <end position="53"/>
    </location>
</feature>
<proteinExistence type="predicted"/>
<reference evidence="2 3" key="1">
    <citation type="submission" date="2018-07" db="EMBL/GenBank/DDBJ databases">
        <title>Complete genome sequencing of Ornithinimicrobium sp. AMA3305.</title>
        <authorList>
            <person name="Bae J.-W."/>
        </authorList>
    </citation>
    <scope>NUCLEOTIDE SEQUENCE [LARGE SCALE GENOMIC DNA]</scope>
    <source>
        <strain evidence="2 3">AMA3305</strain>
    </source>
</reference>
<evidence type="ECO:0000313" key="2">
    <source>
        <dbReference type="EMBL" id="AXH96329.1"/>
    </source>
</evidence>